<dbReference type="Proteomes" id="UP000233551">
    <property type="component" value="Unassembled WGS sequence"/>
</dbReference>
<dbReference type="EMBL" id="PGOL01003081">
    <property type="protein sequence ID" value="PKI43140.1"/>
    <property type="molecule type" value="Genomic_DNA"/>
</dbReference>
<dbReference type="AlphaFoldDB" id="A0A218WLF6"/>
<feature type="transmembrane region" description="Helical" evidence="2">
    <location>
        <begin position="12"/>
        <end position="30"/>
    </location>
</feature>
<evidence type="ECO:0000313" key="4">
    <source>
        <dbReference type="EMBL" id="PKI43140.1"/>
    </source>
</evidence>
<reference evidence="3" key="2">
    <citation type="submission" date="2017-06" db="EMBL/GenBank/DDBJ databases">
        <title>The pomegranate genome and the genomics of punicalagin biosynthesis.</title>
        <authorList>
            <person name="Xu C."/>
        </authorList>
    </citation>
    <scope>NUCLEOTIDE SEQUENCE [LARGE SCALE GENOMIC DNA]</scope>
    <source>
        <tissue evidence="3">Fresh leaf</tissue>
    </source>
</reference>
<dbReference type="STRING" id="22663.A0A218WLF6"/>
<feature type="region of interest" description="Disordered" evidence="1">
    <location>
        <begin position="65"/>
        <end position="88"/>
    </location>
</feature>
<evidence type="ECO:0000256" key="2">
    <source>
        <dbReference type="SAM" id="Phobius"/>
    </source>
</evidence>
<protein>
    <submittedName>
        <fullName evidence="3">Uncharacterized protein</fullName>
    </submittedName>
</protein>
<dbReference type="Proteomes" id="UP000197138">
    <property type="component" value="Unassembled WGS sequence"/>
</dbReference>
<dbReference type="PANTHER" id="PTHR34268">
    <property type="entry name" value="OS01G0321850 PROTEIN"/>
    <property type="match status" value="1"/>
</dbReference>
<evidence type="ECO:0000313" key="6">
    <source>
        <dbReference type="Proteomes" id="UP000233551"/>
    </source>
</evidence>
<gene>
    <name evidence="3" type="ORF">CDL15_Pgr026522</name>
    <name evidence="4" type="ORF">CRG98_036446</name>
</gene>
<evidence type="ECO:0000313" key="5">
    <source>
        <dbReference type="Proteomes" id="UP000197138"/>
    </source>
</evidence>
<evidence type="ECO:0000313" key="3">
    <source>
        <dbReference type="EMBL" id="OWM73423.1"/>
    </source>
</evidence>
<organism evidence="3 5">
    <name type="scientific">Punica granatum</name>
    <name type="common">Pomegranate</name>
    <dbReference type="NCBI Taxonomy" id="22663"/>
    <lineage>
        <taxon>Eukaryota</taxon>
        <taxon>Viridiplantae</taxon>
        <taxon>Streptophyta</taxon>
        <taxon>Embryophyta</taxon>
        <taxon>Tracheophyta</taxon>
        <taxon>Spermatophyta</taxon>
        <taxon>Magnoliopsida</taxon>
        <taxon>eudicotyledons</taxon>
        <taxon>Gunneridae</taxon>
        <taxon>Pentapetalae</taxon>
        <taxon>rosids</taxon>
        <taxon>malvids</taxon>
        <taxon>Myrtales</taxon>
        <taxon>Lythraceae</taxon>
        <taxon>Punica</taxon>
    </lineage>
</organism>
<reference evidence="5" key="1">
    <citation type="journal article" date="2017" name="Plant J.">
        <title>The pomegranate (Punica granatum L.) genome and the genomics of punicalagin biosynthesis.</title>
        <authorList>
            <person name="Qin G."/>
            <person name="Xu C."/>
            <person name="Ming R."/>
            <person name="Tang H."/>
            <person name="Guyot R."/>
            <person name="Kramer E.M."/>
            <person name="Hu Y."/>
            <person name="Yi X."/>
            <person name="Qi Y."/>
            <person name="Xu X."/>
            <person name="Gao Z."/>
            <person name="Pan H."/>
            <person name="Jian J."/>
            <person name="Tian Y."/>
            <person name="Yue Z."/>
            <person name="Xu Y."/>
        </authorList>
    </citation>
    <scope>NUCLEOTIDE SEQUENCE [LARGE SCALE GENOMIC DNA]</scope>
    <source>
        <strain evidence="5">cv. Dabenzi</strain>
    </source>
</reference>
<proteinExistence type="predicted"/>
<dbReference type="GeneID" id="116198835"/>
<keyword evidence="6" id="KW-1185">Reference proteome</keyword>
<evidence type="ECO:0000256" key="1">
    <source>
        <dbReference type="SAM" id="MobiDB-lite"/>
    </source>
</evidence>
<name>A0A218WLF6_PUNGR</name>
<dbReference type="PANTHER" id="PTHR34268:SF8">
    <property type="entry name" value="FAE DOMAIN-CONTAINING PROTEIN"/>
    <property type="match status" value="1"/>
</dbReference>
<accession>A0A218WLF6</accession>
<keyword evidence="2" id="KW-0472">Membrane</keyword>
<reference evidence="4 6" key="3">
    <citation type="submission" date="2017-11" db="EMBL/GenBank/DDBJ databases">
        <title>De-novo sequencing of pomegranate (Punica granatum L.) genome.</title>
        <authorList>
            <person name="Akparov Z."/>
            <person name="Amiraslanov A."/>
            <person name="Hajiyeva S."/>
            <person name="Abbasov M."/>
            <person name="Kaur K."/>
            <person name="Hamwieh A."/>
            <person name="Solovyev V."/>
            <person name="Salamov A."/>
            <person name="Braich B."/>
            <person name="Kosarev P."/>
            <person name="Mahmoud A."/>
            <person name="Hajiyev E."/>
            <person name="Babayeva S."/>
            <person name="Izzatullayeva V."/>
            <person name="Mammadov A."/>
            <person name="Mammadov A."/>
            <person name="Sharifova S."/>
            <person name="Ojaghi J."/>
            <person name="Eynullazada K."/>
            <person name="Bayramov B."/>
            <person name="Abdulazimova A."/>
            <person name="Shahmuradov I."/>
        </authorList>
    </citation>
    <scope>NUCLEOTIDE SEQUENCE [LARGE SCALE GENOMIC DNA]</scope>
    <source>
        <strain evidence="4">AG2017</strain>
        <strain evidence="6">cv. AG2017</strain>
        <tissue evidence="4">Leaf</tissue>
    </source>
</reference>
<dbReference type="OrthoDB" id="999321at2759"/>
<comment type="caution">
    <text evidence="3">The sequence shown here is derived from an EMBL/GenBank/DDBJ whole genome shotgun (WGS) entry which is preliminary data.</text>
</comment>
<dbReference type="EMBL" id="MTKT01003950">
    <property type="protein sequence ID" value="OWM73423.1"/>
    <property type="molecule type" value="Genomic_DNA"/>
</dbReference>
<keyword evidence="2" id="KW-1133">Transmembrane helix</keyword>
<sequence>MALMDTNSLGDVLLKVGMFVLVQALVYLILSKSSDVFSKDKAKKSLSFRPVRSVSIRRFMAALSDMPAGGEPSPSPRSPPSLTTTHED</sequence>
<keyword evidence="2" id="KW-0812">Transmembrane</keyword>